<protein>
    <submittedName>
        <fullName evidence="3">Uncharacterized protein</fullName>
    </submittedName>
</protein>
<dbReference type="GeneID" id="42982385"/>
<accession>A0A192H3C8</accession>
<evidence type="ECO:0000313" key="4">
    <source>
        <dbReference type="Proteomes" id="UP000078582"/>
    </source>
</evidence>
<dbReference type="InterPro" id="IPR005025">
    <property type="entry name" value="FMN_Rdtase-like_dom"/>
</dbReference>
<dbReference type="PANTHER" id="PTHR43278">
    <property type="entry name" value="NAD(P)H-DEPENDENT FMN-CONTAINING OXIDOREDUCTASE YWQN-RELATED"/>
    <property type="match status" value="1"/>
</dbReference>
<gene>
    <name evidence="3" type="ORF">AYR53_08955</name>
</gene>
<dbReference type="AlphaFoldDB" id="A0A192H3C8"/>
<dbReference type="Gene3D" id="3.40.50.360">
    <property type="match status" value="1"/>
</dbReference>
<evidence type="ECO:0000313" key="3">
    <source>
        <dbReference type="EMBL" id="ANK62875.1"/>
    </source>
</evidence>
<organism evidence="3 4">
    <name type="scientific">Loigolactobacillus backii</name>
    <dbReference type="NCBI Taxonomy" id="375175"/>
    <lineage>
        <taxon>Bacteria</taxon>
        <taxon>Bacillati</taxon>
        <taxon>Bacillota</taxon>
        <taxon>Bacilli</taxon>
        <taxon>Lactobacillales</taxon>
        <taxon>Lactobacillaceae</taxon>
        <taxon>Loigolactobacillus</taxon>
    </lineage>
</organism>
<name>A0A192H3C8_9LACO</name>
<dbReference type="InterPro" id="IPR051796">
    <property type="entry name" value="ISF_SsuE-like"/>
</dbReference>
<dbReference type="RefSeq" id="WP_068280690.1">
    <property type="nucleotide sequence ID" value="NZ_CP014873.1"/>
</dbReference>
<reference evidence="3 4" key="1">
    <citation type="submission" date="2016-03" db="EMBL/GenBank/DDBJ databases">
        <title>Pediococcus and Lactobacillus from brewery environment - whole genome sequencing and assembly.</title>
        <authorList>
            <person name="Behr J."/>
            <person name="Geissler A.J."/>
            <person name="Vogel R.F."/>
        </authorList>
    </citation>
    <scope>NUCLEOTIDE SEQUENCE [LARGE SCALE GENOMIC DNA]</scope>
    <source>
        <strain evidence="3 4">TMW 1.1989</strain>
    </source>
</reference>
<proteinExistence type="predicted"/>
<dbReference type="EMBL" id="CP014873">
    <property type="protein sequence ID" value="ANK62875.1"/>
    <property type="molecule type" value="Genomic_DNA"/>
</dbReference>
<evidence type="ECO:0000256" key="2">
    <source>
        <dbReference type="ARBA" id="ARBA00022643"/>
    </source>
</evidence>
<dbReference type="SUPFAM" id="SSF52218">
    <property type="entry name" value="Flavoproteins"/>
    <property type="match status" value="1"/>
</dbReference>
<keyword evidence="2" id="KW-0288">FMN</keyword>
<keyword evidence="1" id="KW-0285">Flavoprotein</keyword>
<dbReference type="Pfam" id="PF03358">
    <property type="entry name" value="FMN_red"/>
    <property type="match status" value="1"/>
</dbReference>
<dbReference type="GO" id="GO:0016491">
    <property type="term" value="F:oxidoreductase activity"/>
    <property type="evidence" value="ECO:0007669"/>
    <property type="project" value="InterPro"/>
</dbReference>
<dbReference type="PANTHER" id="PTHR43278:SF4">
    <property type="entry name" value="NAD(P)H-DEPENDENT FMN-CONTAINING OXIDOREDUCTASE YWQN-RELATED"/>
    <property type="match status" value="1"/>
</dbReference>
<keyword evidence="4" id="KW-1185">Reference proteome</keyword>
<dbReference type="InterPro" id="IPR029039">
    <property type="entry name" value="Flavoprotein-like_sf"/>
</dbReference>
<evidence type="ECO:0000256" key="1">
    <source>
        <dbReference type="ARBA" id="ARBA00022630"/>
    </source>
</evidence>
<dbReference type="OrthoDB" id="9805976at2"/>
<dbReference type="STRING" id="375175.AYR53_08955"/>
<dbReference type="Proteomes" id="UP000078582">
    <property type="component" value="Chromosome"/>
</dbReference>
<sequence length="183" mass="20992">MKIVLITGSSRQASNSTYLAKTMLAGLPFTELELKTFTLQPIVDHRHDREWPRVADDYPRLIKQVLTAQVIIFATPIYWYGMSGLMKTFIDRWSESLKLVQGFREGMKGKQVYLVLVGGDRPRKKGQLIEQQFRYICEFLQMNFKAVLIGEANRPLEIKNDQAALQLAAQLGHQLKRDGDQHA</sequence>